<organism evidence="1 2">
    <name type="scientific">Lepraria finkii</name>
    <dbReference type="NCBI Taxonomy" id="1340010"/>
    <lineage>
        <taxon>Eukaryota</taxon>
        <taxon>Fungi</taxon>
        <taxon>Dikarya</taxon>
        <taxon>Ascomycota</taxon>
        <taxon>Pezizomycotina</taxon>
        <taxon>Lecanoromycetes</taxon>
        <taxon>OSLEUM clade</taxon>
        <taxon>Lecanoromycetidae</taxon>
        <taxon>Lecanorales</taxon>
        <taxon>Lecanorineae</taxon>
        <taxon>Stereocaulaceae</taxon>
        <taxon>Lepraria</taxon>
    </lineage>
</organism>
<proteinExistence type="predicted"/>
<evidence type="ECO:0008006" key="3">
    <source>
        <dbReference type="Google" id="ProtNLM"/>
    </source>
</evidence>
<evidence type="ECO:0000313" key="2">
    <source>
        <dbReference type="Proteomes" id="UP001590951"/>
    </source>
</evidence>
<evidence type="ECO:0000313" key="1">
    <source>
        <dbReference type="EMBL" id="KAL2058180.1"/>
    </source>
</evidence>
<dbReference type="EMBL" id="JBHFEH010000003">
    <property type="protein sequence ID" value="KAL2058180.1"/>
    <property type="molecule type" value="Genomic_DNA"/>
</dbReference>
<dbReference type="Proteomes" id="UP001590951">
    <property type="component" value="Unassembled WGS sequence"/>
</dbReference>
<accession>A0ABR4BKB7</accession>
<dbReference type="InterPro" id="IPR014710">
    <property type="entry name" value="RmlC-like_jellyroll"/>
</dbReference>
<reference evidence="1 2" key="1">
    <citation type="submission" date="2024-09" db="EMBL/GenBank/DDBJ databases">
        <title>Rethinking Asexuality: The Enigmatic Case of Functional Sexual Genes in Lepraria (Stereocaulaceae).</title>
        <authorList>
            <person name="Doellman M."/>
            <person name="Sun Y."/>
            <person name="Barcenas-Pena A."/>
            <person name="Lumbsch H.T."/>
            <person name="Grewe F."/>
        </authorList>
    </citation>
    <scope>NUCLEOTIDE SEQUENCE [LARGE SCALE GENOMIC DNA]</scope>
    <source>
        <strain evidence="1 2">Grewe 0041</strain>
    </source>
</reference>
<protein>
    <recommendedName>
        <fullName evidence="3">Cupin type-1 domain-containing protein</fullName>
    </recommendedName>
</protein>
<comment type="caution">
    <text evidence="1">The sequence shown here is derived from an EMBL/GenBank/DDBJ whole genome shotgun (WGS) entry which is preliminary data.</text>
</comment>
<gene>
    <name evidence="1" type="ORF">ABVK25_001798</name>
</gene>
<keyword evidence="2" id="KW-1185">Reference proteome</keyword>
<dbReference type="Gene3D" id="2.60.120.10">
    <property type="entry name" value="Jelly Rolls"/>
    <property type="match status" value="1"/>
</dbReference>
<name>A0ABR4BKB7_9LECA</name>
<sequence>MTPPIRAKEEPSYLTKEIAMPAETADQVNGHINGTKIHGTKNNAAVPFQGEQSYSIANDLVVSKFLDLDNTDERLWVPQAPSVSFFPPLFLSTFQGYFVNLLRVHKSGILSRHQHTGPVCAISLKGRSMALSRARLVGRRRRV</sequence>